<dbReference type="GO" id="GO:0015977">
    <property type="term" value="P:carbon fixation"/>
    <property type="evidence" value="ECO:0007669"/>
    <property type="project" value="InterPro"/>
</dbReference>
<organism evidence="7 8">
    <name type="scientific">Candidatus Dojkabacteria bacterium</name>
    <dbReference type="NCBI Taxonomy" id="2099670"/>
    <lineage>
        <taxon>Bacteria</taxon>
        <taxon>Candidatus Dojkabacteria</taxon>
    </lineage>
</organism>
<feature type="domain" description="Ribulose bisphosphate carboxylase large subunit C-terminal" evidence="5">
    <location>
        <begin position="136"/>
        <end position="349"/>
    </location>
</feature>
<sequence length="418" mass="47103">MQKKYIQLDNQEVFNDQYVLCVFYVKTYGKASLLDAASEIAAESSNGSNIEDIKTVTKFSDAMGGVVYKVEEKKNLVYIAYPWRMFDRGGNVQNIITFLAGNILGMGNLKACKMLDIWFPNTMLDLYDGPSYTLDDMRAYLNVYNRPILGTIIKPKIGLTAAEYAEVCYDFWAGGGDFVKNDEPQANQDFCPYDKMVDYIKEAMDRAEKETGQTKVHSFNVSAADFDEMIERAEYVKSVMKPGSYAFLVDGITAGWTAVQTIRRRYPEVFLHFHRAGHGAFTRPENPFGFTVPVLSKFARLAGASGIHTGTAGVGKMSGSVDEDIRAARLARDLNAEGYFFEQTWGLIKEYDNDLEEELKAEKSRLSKENFREVIAYHHNILEKQHAQGEKSRGSFFAQDWREMAKTCPIISGGLNPV</sequence>
<dbReference type="PROSITE" id="PS00157">
    <property type="entry name" value="RUBISCO_LARGE"/>
    <property type="match status" value="1"/>
</dbReference>
<comment type="caution">
    <text evidence="7">The sequence shown here is derived from an EMBL/GenBank/DDBJ whole genome shotgun (WGS) entry which is preliminary data.</text>
</comment>
<dbReference type="InterPro" id="IPR020878">
    <property type="entry name" value="RuBisCo_large_chain_AS"/>
</dbReference>
<evidence type="ECO:0000313" key="8">
    <source>
        <dbReference type="Proteomes" id="UP000782843"/>
    </source>
</evidence>
<dbReference type="InterPro" id="IPR033966">
    <property type="entry name" value="RuBisCO"/>
</dbReference>
<dbReference type="InterPro" id="IPR017443">
    <property type="entry name" value="RuBisCO_lsu_fd_N"/>
</dbReference>
<proteinExistence type="inferred from homology"/>
<protein>
    <submittedName>
        <fullName evidence="7">Ribulose 1,5-bisphosphate carboxylase</fullName>
    </submittedName>
</protein>
<evidence type="ECO:0000256" key="1">
    <source>
        <dbReference type="ARBA" id="ARBA00001946"/>
    </source>
</evidence>
<reference evidence="7" key="1">
    <citation type="submission" date="2020-04" db="EMBL/GenBank/DDBJ databases">
        <authorList>
            <person name="Zhang T."/>
        </authorList>
    </citation>
    <scope>NUCLEOTIDE SEQUENCE</scope>
    <source>
        <strain evidence="7">HKST-UBA10</strain>
    </source>
</reference>
<dbReference type="PANTHER" id="PTHR42704:SF17">
    <property type="entry name" value="RIBULOSE BISPHOSPHATE CARBOXYLASE LARGE CHAIN"/>
    <property type="match status" value="1"/>
</dbReference>
<evidence type="ECO:0000256" key="3">
    <source>
        <dbReference type="ARBA" id="ARBA00022842"/>
    </source>
</evidence>
<dbReference type="SUPFAM" id="SSF51649">
    <property type="entry name" value="RuBisCo, C-terminal domain"/>
    <property type="match status" value="2"/>
</dbReference>
<dbReference type="Proteomes" id="UP000782843">
    <property type="component" value="Unassembled WGS sequence"/>
</dbReference>
<comment type="cofactor">
    <cofactor evidence="1">
        <name>Mg(2+)</name>
        <dbReference type="ChEBI" id="CHEBI:18420"/>
    </cofactor>
</comment>
<evidence type="ECO:0000256" key="2">
    <source>
        <dbReference type="ARBA" id="ARBA00022723"/>
    </source>
</evidence>
<dbReference type="InterPro" id="IPR036376">
    <property type="entry name" value="RuBisCO_lsu_C_sf"/>
</dbReference>
<dbReference type="Pfam" id="PF00016">
    <property type="entry name" value="RuBisCO_large"/>
    <property type="match status" value="1"/>
</dbReference>
<gene>
    <name evidence="7" type="ORF">KC660_00620</name>
</gene>
<dbReference type="SFLD" id="SFLDG00301">
    <property type="entry name" value="RuBisCO-like_proteins"/>
    <property type="match status" value="1"/>
</dbReference>
<dbReference type="GO" id="GO:0016984">
    <property type="term" value="F:ribulose-bisphosphate carboxylase activity"/>
    <property type="evidence" value="ECO:0007669"/>
    <property type="project" value="InterPro"/>
</dbReference>
<evidence type="ECO:0000259" key="5">
    <source>
        <dbReference type="Pfam" id="PF00016"/>
    </source>
</evidence>
<reference evidence="7" key="2">
    <citation type="journal article" date="2021" name="Microbiome">
        <title>Successional dynamics and alternative stable states in a saline activated sludge microbial community over 9 years.</title>
        <authorList>
            <person name="Wang Y."/>
            <person name="Ye J."/>
            <person name="Ju F."/>
            <person name="Liu L."/>
            <person name="Boyd J.A."/>
            <person name="Deng Y."/>
            <person name="Parks D.H."/>
            <person name="Jiang X."/>
            <person name="Yin X."/>
            <person name="Woodcroft B.J."/>
            <person name="Tyson G.W."/>
            <person name="Hugenholtz P."/>
            <person name="Polz M.F."/>
            <person name="Zhang T."/>
        </authorList>
    </citation>
    <scope>NUCLEOTIDE SEQUENCE</scope>
    <source>
        <strain evidence="7">HKST-UBA10</strain>
    </source>
</reference>
<dbReference type="InterPro" id="IPR000685">
    <property type="entry name" value="RuBisCO_lsu_C"/>
</dbReference>
<dbReference type="EMBL" id="JAGQLG010000020">
    <property type="protein sequence ID" value="MCA9381894.1"/>
    <property type="molecule type" value="Genomic_DNA"/>
</dbReference>
<name>A0A955L2X9_9BACT</name>
<dbReference type="InterPro" id="IPR036422">
    <property type="entry name" value="RuBisCO_lsu_N_sf"/>
</dbReference>
<keyword evidence="3" id="KW-0460">Magnesium</keyword>
<dbReference type="PANTHER" id="PTHR42704">
    <property type="entry name" value="RIBULOSE BISPHOSPHATE CARBOXYLASE"/>
    <property type="match status" value="1"/>
</dbReference>
<accession>A0A955L2X9</accession>
<dbReference type="Pfam" id="PF02788">
    <property type="entry name" value="RuBisCO_large_N"/>
    <property type="match status" value="1"/>
</dbReference>
<evidence type="ECO:0000313" key="7">
    <source>
        <dbReference type="EMBL" id="MCA9381894.1"/>
    </source>
</evidence>
<comment type="similarity">
    <text evidence="4">Belongs to the RuBisCO large chain family.</text>
</comment>
<dbReference type="Gene3D" id="3.30.70.150">
    <property type="entry name" value="RuBisCO large subunit, N-terminal domain"/>
    <property type="match status" value="1"/>
</dbReference>
<feature type="domain" description="Ribulose bisphosphate carboxylase large subunit ferrodoxin-like N-terminal" evidence="6">
    <location>
        <begin position="14"/>
        <end position="122"/>
    </location>
</feature>
<evidence type="ECO:0000259" key="6">
    <source>
        <dbReference type="Pfam" id="PF02788"/>
    </source>
</evidence>
<dbReference type="Gene3D" id="3.20.20.110">
    <property type="entry name" value="Ribulose bisphosphate carboxylase, large subunit, C-terminal domain"/>
    <property type="match status" value="2"/>
</dbReference>
<keyword evidence="2" id="KW-0479">Metal-binding</keyword>
<dbReference type="SUPFAM" id="SSF54966">
    <property type="entry name" value="RuBisCO, large subunit, small (N-terminal) domain"/>
    <property type="match status" value="1"/>
</dbReference>
<dbReference type="GO" id="GO:0000287">
    <property type="term" value="F:magnesium ion binding"/>
    <property type="evidence" value="ECO:0007669"/>
    <property type="project" value="InterPro"/>
</dbReference>
<evidence type="ECO:0000256" key="4">
    <source>
        <dbReference type="RuleBase" id="RU003834"/>
    </source>
</evidence>
<feature type="non-terminal residue" evidence="7">
    <location>
        <position position="418"/>
    </location>
</feature>
<dbReference type="SFLD" id="SFLDS00014">
    <property type="entry name" value="RuBisCO"/>
    <property type="match status" value="1"/>
</dbReference>
<dbReference type="AlphaFoldDB" id="A0A955L2X9"/>